<dbReference type="RefSeq" id="YP_009796651.1">
    <property type="nucleotide sequence ID" value="NC_047902.1"/>
</dbReference>
<dbReference type="EMBL" id="MG596799">
    <property type="protein sequence ID" value="AUM59702.1"/>
    <property type="molecule type" value="Genomic_DNA"/>
</dbReference>
<evidence type="ECO:0000313" key="2">
    <source>
        <dbReference type="Proteomes" id="UP000240704"/>
    </source>
</evidence>
<name>A0A2I6PI33_9CAUD</name>
<protein>
    <submittedName>
        <fullName evidence="1">Uncharacterized protein</fullName>
    </submittedName>
</protein>
<accession>A0A2I6PI33</accession>
<dbReference type="KEGG" id="vg:54987041"/>
<keyword evidence="2" id="KW-1185">Reference proteome</keyword>
<evidence type="ECO:0000313" key="1">
    <source>
        <dbReference type="EMBL" id="AUM59702.1"/>
    </source>
</evidence>
<proteinExistence type="predicted"/>
<dbReference type="GeneID" id="54987041"/>
<reference evidence="2" key="1">
    <citation type="submission" date="2017-11" db="EMBL/GenBank/DDBJ databases">
        <title>Genome sequence and characterization of the novel virulent phage PMBT3 infecting Pseudomonas sp.</title>
        <authorList>
            <person name="Koberg S."/>
            <person name="Brinks E."/>
            <person name="Heller K.J."/>
            <person name="Neve H."/>
            <person name="Franz C.M.A.P."/>
        </authorList>
    </citation>
    <scope>NUCLEOTIDE SEQUENCE [LARGE SCALE GENOMIC DNA]</scope>
</reference>
<sequence>MKRKMKETAAYGAAAGGIMDRFNAVYTADASYPYTVATKAGDLLVSIGSDCCICTRFVDVKAAIELDLGDRLNDKSGKWNWMGGDSHQADMLDLAAFQHALRKIV</sequence>
<organism evidence="1 2">
    <name type="scientific">Pseudomonas phage PMBT3</name>
    <dbReference type="NCBI Taxonomy" id="2059856"/>
    <lineage>
        <taxon>Viruses</taxon>
        <taxon>Duplodnaviria</taxon>
        <taxon>Heunggongvirae</taxon>
        <taxon>Uroviricota</taxon>
        <taxon>Caudoviricetes</taxon>
        <taxon>Maxrubnervirus</taxon>
        <taxon>Maxrubnervirus PMBT3</taxon>
    </lineage>
</organism>
<dbReference type="Proteomes" id="UP000240704">
    <property type="component" value="Segment"/>
</dbReference>